<evidence type="ECO:0000256" key="5">
    <source>
        <dbReference type="ARBA" id="ARBA00023242"/>
    </source>
</evidence>
<feature type="compositionally biased region" description="Gly residues" evidence="7">
    <location>
        <begin position="116"/>
        <end position="130"/>
    </location>
</feature>
<feature type="region of interest" description="Disordered" evidence="7">
    <location>
        <begin position="333"/>
        <end position="399"/>
    </location>
</feature>
<feature type="compositionally biased region" description="Basic residues" evidence="7">
    <location>
        <begin position="376"/>
        <end position="392"/>
    </location>
</feature>
<comment type="subcellular location">
    <subcellularLocation>
        <location evidence="1">Nucleus</location>
    </subcellularLocation>
</comment>
<evidence type="ECO:0000256" key="4">
    <source>
        <dbReference type="ARBA" id="ARBA00022833"/>
    </source>
</evidence>
<evidence type="ECO:0000313" key="10">
    <source>
        <dbReference type="Proteomes" id="UP001146120"/>
    </source>
</evidence>
<evidence type="ECO:0000256" key="1">
    <source>
        <dbReference type="ARBA" id="ARBA00004123"/>
    </source>
</evidence>
<dbReference type="EMBL" id="DAKRPA010000111">
    <property type="protein sequence ID" value="DAZ98261.1"/>
    <property type="molecule type" value="Genomic_DNA"/>
</dbReference>
<evidence type="ECO:0000256" key="6">
    <source>
        <dbReference type="SAM" id="Coils"/>
    </source>
</evidence>
<keyword evidence="6" id="KW-0175">Coiled coil</keyword>
<dbReference type="InterPro" id="IPR036236">
    <property type="entry name" value="Znf_C2H2_sf"/>
</dbReference>
<comment type="caution">
    <text evidence="9">The sequence shown here is derived from an EMBL/GenBank/DDBJ whole genome shotgun (WGS) entry which is preliminary data.</text>
</comment>
<accession>A0AAV2YXC5</accession>
<dbReference type="GO" id="GO:0000398">
    <property type="term" value="P:mRNA splicing, via spliceosome"/>
    <property type="evidence" value="ECO:0007669"/>
    <property type="project" value="InterPro"/>
</dbReference>
<protein>
    <recommendedName>
        <fullName evidence="8">Matrin-type domain-containing protein</fullName>
    </recommendedName>
</protein>
<keyword evidence="10" id="KW-1185">Reference proteome</keyword>
<organism evidence="9 10">
    <name type="scientific">Lagenidium giganteum</name>
    <dbReference type="NCBI Taxonomy" id="4803"/>
    <lineage>
        <taxon>Eukaryota</taxon>
        <taxon>Sar</taxon>
        <taxon>Stramenopiles</taxon>
        <taxon>Oomycota</taxon>
        <taxon>Peronosporomycetes</taxon>
        <taxon>Pythiales</taxon>
        <taxon>Pythiaceae</taxon>
    </lineage>
</organism>
<feature type="compositionally biased region" description="Pro residues" evidence="7">
    <location>
        <begin position="88"/>
        <end position="106"/>
    </location>
</feature>
<dbReference type="GO" id="GO:0003723">
    <property type="term" value="F:RNA binding"/>
    <property type="evidence" value="ECO:0007669"/>
    <property type="project" value="TreeGrafter"/>
</dbReference>
<name>A0AAV2YXC5_9STRA</name>
<sequence length="399" mass="44351">MTDYWKSHERHYCKYCNAWMQGDKISIRHHEQGRKHRDMMQEFFKQKRKTKSEAAHSDRDLQKQLQDIDQAAQARFAQDMASGAVSGLPPPPPPARPGMNGAPPPPPRRDASKRPQGGGGGRGGGGGGGPRSSDRATPSAPAEDAGEEPVAEDGKGIYEVRGVVYLEGKQHETQLIEGSACQVWVEDVEEWLDALIDKVTAHEIPNTALVFRKFTITYMLPHSSSPVTEQDLRSDRLRIKLPQGMTMDDAEAMVAKMAAQAATGDDTQLVIEDFNKHMDETTGMGEWSTVSVVQIDESEEVVAQRQMEEEVAAAQAAEEEKRREALEDFAEQGDDALGAFNPWGGSYKGVQLDSSSRKQQLEEEIQITTDGNVDFKKKRKALDTNKKKKRSRRTEDDDD</sequence>
<dbReference type="InterPro" id="IPR003604">
    <property type="entry name" value="Matrin/U1-like-C_Znf_C2H2"/>
</dbReference>
<keyword evidence="3" id="KW-0863">Zinc-finger</keyword>
<evidence type="ECO:0000256" key="7">
    <source>
        <dbReference type="SAM" id="MobiDB-lite"/>
    </source>
</evidence>
<feature type="region of interest" description="Disordered" evidence="7">
    <location>
        <begin position="48"/>
        <end position="154"/>
    </location>
</feature>
<keyword evidence="4" id="KW-0862">Zinc</keyword>
<dbReference type="Pfam" id="PF06220">
    <property type="entry name" value="zf-U1"/>
    <property type="match status" value="1"/>
</dbReference>
<evidence type="ECO:0000313" key="9">
    <source>
        <dbReference type="EMBL" id="DAZ98261.1"/>
    </source>
</evidence>
<dbReference type="Gene3D" id="3.30.160.60">
    <property type="entry name" value="Classic Zinc Finger"/>
    <property type="match status" value="1"/>
</dbReference>
<proteinExistence type="predicted"/>
<dbReference type="InterPro" id="IPR000690">
    <property type="entry name" value="Matrin/U1-C_Znf_C2H2"/>
</dbReference>
<dbReference type="SMART" id="SM00451">
    <property type="entry name" value="ZnF_U1"/>
    <property type="match status" value="1"/>
</dbReference>
<evidence type="ECO:0000256" key="3">
    <source>
        <dbReference type="ARBA" id="ARBA00022771"/>
    </source>
</evidence>
<feature type="compositionally biased region" description="Basic and acidic residues" evidence="7">
    <location>
        <begin position="51"/>
        <end position="62"/>
    </location>
</feature>
<dbReference type="GO" id="GO:0008270">
    <property type="term" value="F:zinc ion binding"/>
    <property type="evidence" value="ECO:0007669"/>
    <property type="project" value="UniProtKB-KW"/>
</dbReference>
<keyword evidence="5" id="KW-0539">Nucleus</keyword>
<dbReference type="PROSITE" id="PS50171">
    <property type="entry name" value="ZF_MATRIN"/>
    <property type="match status" value="1"/>
</dbReference>
<keyword evidence="2" id="KW-0479">Metal-binding</keyword>
<reference evidence="9" key="2">
    <citation type="journal article" date="2023" name="Microbiol Resour">
        <title>Decontamination and Annotation of the Draft Genome Sequence of the Oomycete Lagenidium giganteum ARSEF 373.</title>
        <authorList>
            <person name="Morgan W.R."/>
            <person name="Tartar A."/>
        </authorList>
    </citation>
    <scope>NUCLEOTIDE SEQUENCE</scope>
    <source>
        <strain evidence="9">ARSEF 373</strain>
    </source>
</reference>
<evidence type="ECO:0000256" key="2">
    <source>
        <dbReference type="ARBA" id="ARBA00022723"/>
    </source>
</evidence>
<dbReference type="Proteomes" id="UP001146120">
    <property type="component" value="Unassembled WGS sequence"/>
</dbReference>
<dbReference type="PANTHER" id="PTHR13173">
    <property type="entry name" value="WW DOMAIN BINDING PROTEIN 4"/>
    <property type="match status" value="1"/>
</dbReference>
<dbReference type="PANTHER" id="PTHR13173:SF10">
    <property type="entry name" value="WW DOMAIN-BINDING PROTEIN 4"/>
    <property type="match status" value="1"/>
</dbReference>
<evidence type="ECO:0000259" key="8">
    <source>
        <dbReference type="PROSITE" id="PS50171"/>
    </source>
</evidence>
<gene>
    <name evidence="9" type="ORF">N0F65_008946</name>
</gene>
<dbReference type="InterPro" id="IPR013085">
    <property type="entry name" value="U1-CZ_Znf_C2H2"/>
</dbReference>
<dbReference type="SUPFAM" id="SSF57667">
    <property type="entry name" value="beta-beta-alpha zinc fingers"/>
    <property type="match status" value="1"/>
</dbReference>
<dbReference type="InterPro" id="IPR040023">
    <property type="entry name" value="WBP4"/>
</dbReference>
<feature type="coiled-coil region" evidence="6">
    <location>
        <begin position="300"/>
        <end position="327"/>
    </location>
</feature>
<dbReference type="GO" id="GO:0071011">
    <property type="term" value="C:precatalytic spliceosome"/>
    <property type="evidence" value="ECO:0007669"/>
    <property type="project" value="TreeGrafter"/>
</dbReference>
<reference evidence="9" key="1">
    <citation type="submission" date="2022-11" db="EMBL/GenBank/DDBJ databases">
        <authorList>
            <person name="Morgan W.R."/>
            <person name="Tartar A."/>
        </authorList>
    </citation>
    <scope>NUCLEOTIDE SEQUENCE</scope>
    <source>
        <strain evidence="9">ARSEF 373</strain>
    </source>
</reference>
<dbReference type="AlphaFoldDB" id="A0AAV2YXC5"/>
<feature type="domain" description="Matrin-type" evidence="8">
    <location>
        <begin position="11"/>
        <end position="42"/>
    </location>
</feature>